<dbReference type="AlphaFoldDB" id="A0A4S2BKD5"/>
<comment type="caution">
    <text evidence="1">The sequence shown here is derived from an EMBL/GenBank/DDBJ whole genome shotgun (WGS) entry which is preliminary data.</text>
</comment>
<organism evidence="1 2">
    <name type="scientific">Lactobacillus intestinalis</name>
    <dbReference type="NCBI Taxonomy" id="151781"/>
    <lineage>
        <taxon>Bacteria</taxon>
        <taxon>Bacillati</taxon>
        <taxon>Bacillota</taxon>
        <taxon>Bacilli</taxon>
        <taxon>Lactobacillales</taxon>
        <taxon>Lactobacillaceae</taxon>
        <taxon>Lactobacillus</taxon>
    </lineage>
</organism>
<dbReference type="RefSeq" id="WP_004046071.1">
    <property type="nucleotide sequence ID" value="NZ_AQFR02000003.1"/>
</dbReference>
<evidence type="ECO:0000313" key="2">
    <source>
        <dbReference type="Proteomes" id="UP000309117"/>
    </source>
</evidence>
<proteinExistence type="predicted"/>
<gene>
    <name evidence="1" type="ORF">E5351_06560</name>
</gene>
<protein>
    <submittedName>
        <fullName evidence="1">Uncharacterized protein</fullName>
    </submittedName>
</protein>
<accession>A0A4S2BKD5</accession>
<evidence type="ECO:0000313" key="1">
    <source>
        <dbReference type="EMBL" id="TGY14702.1"/>
    </source>
</evidence>
<name>A0A4S2BKD5_9LACO</name>
<reference evidence="1 2" key="1">
    <citation type="submission" date="2019-04" db="EMBL/GenBank/DDBJ databases">
        <title>Microbes associate with the intestines of laboratory mice.</title>
        <authorList>
            <person name="Navarre W."/>
            <person name="Wong E."/>
            <person name="Huang K."/>
            <person name="Tropini C."/>
            <person name="Ng K."/>
            <person name="Yu B."/>
        </authorList>
    </citation>
    <scope>NUCLEOTIDE SEQUENCE [LARGE SCALE GENOMIC DNA]</scope>
    <source>
        <strain evidence="1 2">NM61_E11</strain>
    </source>
</reference>
<dbReference type="EMBL" id="SRYV01000010">
    <property type="protein sequence ID" value="TGY14702.1"/>
    <property type="molecule type" value="Genomic_DNA"/>
</dbReference>
<dbReference type="Proteomes" id="UP000309117">
    <property type="component" value="Unassembled WGS sequence"/>
</dbReference>
<sequence>MEDINVEFQASNPRSVKLLDKLYDGHLVLNDIGFRLNEQLSGDGEITVPNEEDVQNLNDTFKKAVDTFTQITEEYGDVNQFAENFFGDTKTFAEAVITEMVDFNNGIADIASVGLESYDDEKLNDWINKMMGEVVDTNEAFNKLIGEE</sequence>